<protein>
    <recommendedName>
        <fullName evidence="2">SURP motif domain-containing protein</fullName>
    </recommendedName>
</protein>
<evidence type="ECO:0000313" key="3">
    <source>
        <dbReference type="EMBL" id="KAG7396718.1"/>
    </source>
</evidence>
<keyword evidence="4" id="KW-1185">Reference proteome</keyword>
<evidence type="ECO:0000256" key="1">
    <source>
        <dbReference type="SAM" id="MobiDB-lite"/>
    </source>
</evidence>
<dbReference type="SMART" id="SM00648">
    <property type="entry name" value="SWAP"/>
    <property type="match status" value="1"/>
</dbReference>
<dbReference type="PROSITE" id="PS50128">
    <property type="entry name" value="SURP"/>
    <property type="match status" value="1"/>
</dbReference>
<feature type="region of interest" description="Disordered" evidence="1">
    <location>
        <begin position="150"/>
        <end position="174"/>
    </location>
</feature>
<gene>
    <name evidence="3" type="ORF">PHYBOEH_001886</name>
</gene>
<dbReference type="InterPro" id="IPR000061">
    <property type="entry name" value="Surp"/>
</dbReference>
<dbReference type="OrthoDB" id="21470at2759"/>
<feature type="domain" description="SURP motif" evidence="2">
    <location>
        <begin position="89"/>
        <end position="131"/>
    </location>
</feature>
<dbReference type="GO" id="GO:0006396">
    <property type="term" value="P:RNA processing"/>
    <property type="evidence" value="ECO:0007669"/>
    <property type="project" value="InterPro"/>
</dbReference>
<feature type="compositionally biased region" description="Low complexity" evidence="1">
    <location>
        <begin position="159"/>
        <end position="174"/>
    </location>
</feature>
<dbReference type="GO" id="GO:0048471">
    <property type="term" value="C:perinuclear region of cytoplasm"/>
    <property type="evidence" value="ECO:0007669"/>
    <property type="project" value="TreeGrafter"/>
</dbReference>
<name>A0A8T1WWX4_9STRA</name>
<reference evidence="3" key="1">
    <citation type="submission" date="2021-02" db="EMBL/GenBank/DDBJ databases">
        <authorList>
            <person name="Palmer J.M."/>
        </authorList>
    </citation>
    <scope>NUCLEOTIDE SEQUENCE</scope>
    <source>
        <strain evidence="3">SCRP23</strain>
    </source>
</reference>
<comment type="caution">
    <text evidence="3">The sequence shown here is derived from an EMBL/GenBank/DDBJ whole genome shotgun (WGS) entry which is preliminary data.</text>
</comment>
<dbReference type="PANTHER" id="PTHR12323:SF0">
    <property type="entry name" value="CALCIUM HOMEOSTASIS ENDOPLASMIC RETICULUM PROTEIN"/>
    <property type="match status" value="1"/>
</dbReference>
<proteinExistence type="predicted"/>
<dbReference type="Proteomes" id="UP000693981">
    <property type="component" value="Unassembled WGS sequence"/>
</dbReference>
<sequence length="242" mass="25771">MQPGRGPPPSPAVLEQQFQERIARAKEAARLASIAAAARSQTPPPGAHIAVPGVPYRPPPIATGSVNSAFQGHSSPVSMGNIPPDVKNRIDHLVGFVSRNGEAFEATARHRERDNPDFAFLRPGGPYSDYYQWKKRQVCGAVTKPVSIPSEGAIPPLPSATTHSSSPASATAPSHSDLMTTMSVGAMANVCKLAKASGVAAYTPIPTQIILNVGTLPPVEPARLEIRLSEFYRDEKRQEVGR</sequence>
<dbReference type="GO" id="GO:0003723">
    <property type="term" value="F:RNA binding"/>
    <property type="evidence" value="ECO:0007669"/>
    <property type="project" value="InterPro"/>
</dbReference>
<evidence type="ECO:0000313" key="4">
    <source>
        <dbReference type="Proteomes" id="UP000693981"/>
    </source>
</evidence>
<organism evidence="3 4">
    <name type="scientific">Phytophthora boehmeriae</name>
    <dbReference type="NCBI Taxonomy" id="109152"/>
    <lineage>
        <taxon>Eukaryota</taxon>
        <taxon>Sar</taxon>
        <taxon>Stramenopiles</taxon>
        <taxon>Oomycota</taxon>
        <taxon>Peronosporomycetes</taxon>
        <taxon>Peronosporales</taxon>
        <taxon>Peronosporaceae</taxon>
        <taxon>Phytophthora</taxon>
    </lineage>
</organism>
<dbReference type="GO" id="GO:0006874">
    <property type="term" value="P:intracellular calcium ion homeostasis"/>
    <property type="evidence" value="ECO:0007669"/>
    <property type="project" value="TreeGrafter"/>
</dbReference>
<evidence type="ECO:0000259" key="2">
    <source>
        <dbReference type="PROSITE" id="PS50128"/>
    </source>
</evidence>
<dbReference type="Pfam" id="PF01805">
    <property type="entry name" value="Surp"/>
    <property type="match status" value="1"/>
</dbReference>
<dbReference type="PANTHER" id="PTHR12323">
    <property type="entry name" value="SR-RELATED CTD ASSOCIATED FACTOR 6"/>
    <property type="match status" value="1"/>
</dbReference>
<accession>A0A8T1WWX4</accession>
<dbReference type="EMBL" id="JAGDFL010000143">
    <property type="protein sequence ID" value="KAG7396718.1"/>
    <property type="molecule type" value="Genomic_DNA"/>
</dbReference>
<dbReference type="AlphaFoldDB" id="A0A8T1WWX4"/>